<dbReference type="PROSITE" id="PS50968">
    <property type="entry name" value="BIOTINYL_LIPOYL"/>
    <property type="match status" value="1"/>
</dbReference>
<organism evidence="2">
    <name type="scientific">marine metagenome</name>
    <dbReference type="NCBI Taxonomy" id="408172"/>
    <lineage>
        <taxon>unclassified sequences</taxon>
        <taxon>metagenomes</taxon>
        <taxon>ecological metagenomes</taxon>
    </lineage>
</organism>
<accession>A0A382CY66</accession>
<reference evidence="2" key="1">
    <citation type="submission" date="2018-05" db="EMBL/GenBank/DDBJ databases">
        <authorList>
            <person name="Lanie J.A."/>
            <person name="Ng W.-L."/>
            <person name="Kazmierczak K.M."/>
            <person name="Andrzejewski T.M."/>
            <person name="Davidsen T.M."/>
            <person name="Wayne K.J."/>
            <person name="Tettelin H."/>
            <person name="Glass J.I."/>
            <person name="Rusch D."/>
            <person name="Podicherti R."/>
            <person name="Tsui H.-C.T."/>
            <person name="Winkler M.E."/>
        </authorList>
    </citation>
    <scope>NUCLEOTIDE SEQUENCE</scope>
</reference>
<protein>
    <recommendedName>
        <fullName evidence="1">Lipoyl-binding domain-containing protein</fullName>
    </recommendedName>
</protein>
<evidence type="ECO:0000313" key="2">
    <source>
        <dbReference type="EMBL" id="SVB30799.1"/>
    </source>
</evidence>
<proteinExistence type="predicted"/>
<feature type="domain" description="Lipoyl-binding" evidence="1">
    <location>
        <begin position="1"/>
        <end position="50"/>
    </location>
</feature>
<name>A0A382CY66_9ZZZZ</name>
<dbReference type="CDD" id="cd06850">
    <property type="entry name" value="biotinyl_domain"/>
    <property type="match status" value="1"/>
</dbReference>
<dbReference type="InterPro" id="IPR011053">
    <property type="entry name" value="Single_hybrid_motif"/>
</dbReference>
<dbReference type="InterPro" id="IPR000089">
    <property type="entry name" value="Biotin_lipoyl"/>
</dbReference>
<dbReference type="Gene3D" id="2.40.50.100">
    <property type="match status" value="1"/>
</dbReference>
<dbReference type="AlphaFoldDB" id="A0A382CY66"/>
<feature type="non-terminal residue" evidence="2">
    <location>
        <position position="1"/>
    </location>
</feature>
<sequence>EQVKLGADLIILESMKMEIPIVAETDGTVIEVYCNEGDSVIEGQVLLMVDPD</sequence>
<gene>
    <name evidence="2" type="ORF">METZ01_LOCUS183653</name>
</gene>
<dbReference type="Pfam" id="PF00364">
    <property type="entry name" value="Biotin_lipoyl"/>
    <property type="match status" value="1"/>
</dbReference>
<dbReference type="SUPFAM" id="SSF51230">
    <property type="entry name" value="Single hybrid motif"/>
    <property type="match status" value="1"/>
</dbReference>
<dbReference type="EMBL" id="UINC01036592">
    <property type="protein sequence ID" value="SVB30799.1"/>
    <property type="molecule type" value="Genomic_DNA"/>
</dbReference>
<evidence type="ECO:0000259" key="1">
    <source>
        <dbReference type="PROSITE" id="PS50968"/>
    </source>
</evidence>